<dbReference type="Proteomes" id="UP000720189">
    <property type="component" value="Unassembled WGS sequence"/>
</dbReference>
<dbReference type="EMBL" id="JAGMUX010000001">
    <property type="protein sequence ID" value="KAH7269272.1"/>
    <property type="molecule type" value="Genomic_DNA"/>
</dbReference>
<evidence type="ECO:0000256" key="1">
    <source>
        <dbReference type="SAM" id="MobiDB-lite"/>
    </source>
</evidence>
<protein>
    <submittedName>
        <fullName evidence="2">Uncharacterized protein</fullName>
    </submittedName>
</protein>
<feature type="region of interest" description="Disordered" evidence="1">
    <location>
        <begin position="18"/>
        <end position="103"/>
    </location>
</feature>
<dbReference type="GeneID" id="70228282"/>
<feature type="compositionally biased region" description="Acidic residues" evidence="1">
    <location>
        <begin position="67"/>
        <end position="95"/>
    </location>
</feature>
<feature type="compositionally biased region" description="Acidic residues" evidence="1">
    <location>
        <begin position="40"/>
        <end position="52"/>
    </location>
</feature>
<dbReference type="AlphaFoldDB" id="A0A9P9R829"/>
<gene>
    <name evidence="2" type="ORF">BKA55DRAFT_682360</name>
</gene>
<sequence>MKSISYIIDPDGDVELVLENPNSQPLVPRILPYEGGQDHENDENYEDGEDAEGDKNLVSYSFPFEVYQEDEDDDDGEVGEGEENDKNEEDDEDSMNEPTVARPTLSERYFVFDNLLSPVEAKGDLYPEIERVSIETKVALEAKAPLRLKSG</sequence>
<evidence type="ECO:0000313" key="2">
    <source>
        <dbReference type="EMBL" id="KAH7269272.1"/>
    </source>
</evidence>
<dbReference type="RefSeq" id="XP_046056040.1">
    <property type="nucleotide sequence ID" value="XM_046198328.1"/>
</dbReference>
<proteinExistence type="predicted"/>
<reference evidence="2" key="1">
    <citation type="journal article" date="2021" name="Nat. Commun.">
        <title>Genetic determinants of endophytism in the Arabidopsis root mycobiome.</title>
        <authorList>
            <person name="Mesny F."/>
            <person name="Miyauchi S."/>
            <person name="Thiergart T."/>
            <person name="Pickel B."/>
            <person name="Atanasova L."/>
            <person name="Karlsson M."/>
            <person name="Huettel B."/>
            <person name="Barry K.W."/>
            <person name="Haridas S."/>
            <person name="Chen C."/>
            <person name="Bauer D."/>
            <person name="Andreopoulos W."/>
            <person name="Pangilinan J."/>
            <person name="LaButti K."/>
            <person name="Riley R."/>
            <person name="Lipzen A."/>
            <person name="Clum A."/>
            <person name="Drula E."/>
            <person name="Henrissat B."/>
            <person name="Kohler A."/>
            <person name="Grigoriev I.V."/>
            <person name="Martin F.M."/>
            <person name="Hacquard S."/>
        </authorList>
    </citation>
    <scope>NUCLEOTIDE SEQUENCE</scope>
    <source>
        <strain evidence="2">MPI-CAGE-AT-0023</strain>
    </source>
</reference>
<dbReference type="OrthoDB" id="5106693at2759"/>
<comment type="caution">
    <text evidence="2">The sequence shown here is derived from an EMBL/GenBank/DDBJ whole genome shotgun (WGS) entry which is preliminary data.</text>
</comment>
<evidence type="ECO:0000313" key="3">
    <source>
        <dbReference type="Proteomes" id="UP000720189"/>
    </source>
</evidence>
<accession>A0A9P9R829</accession>
<name>A0A9P9R829_FUSRE</name>
<keyword evidence="3" id="KW-1185">Reference proteome</keyword>
<organism evidence="2 3">
    <name type="scientific">Fusarium redolens</name>
    <dbReference type="NCBI Taxonomy" id="48865"/>
    <lineage>
        <taxon>Eukaryota</taxon>
        <taxon>Fungi</taxon>
        <taxon>Dikarya</taxon>
        <taxon>Ascomycota</taxon>
        <taxon>Pezizomycotina</taxon>
        <taxon>Sordariomycetes</taxon>
        <taxon>Hypocreomycetidae</taxon>
        <taxon>Hypocreales</taxon>
        <taxon>Nectriaceae</taxon>
        <taxon>Fusarium</taxon>
        <taxon>Fusarium redolens species complex</taxon>
    </lineage>
</organism>